<dbReference type="KEGG" id="ddl:Desdi_2394"/>
<comment type="cofactor">
    <cofactor evidence="6">
        <name>Mn(2+)</name>
        <dbReference type="ChEBI" id="CHEBI:29035"/>
    </cofactor>
    <text evidence="6">Binds 2 manganese ions.</text>
</comment>
<dbReference type="Gene3D" id="3.30.70.1250">
    <property type="entry name" value="Phosphopentomutase"/>
    <property type="match status" value="1"/>
</dbReference>
<evidence type="ECO:0000256" key="2">
    <source>
        <dbReference type="ARBA" id="ARBA00022490"/>
    </source>
</evidence>
<dbReference type="GO" id="GO:0005829">
    <property type="term" value="C:cytosol"/>
    <property type="evidence" value="ECO:0007669"/>
    <property type="project" value="TreeGrafter"/>
</dbReference>
<dbReference type="RefSeq" id="WP_015262790.1">
    <property type="nucleotide sequence ID" value="NC_019903.1"/>
</dbReference>
<feature type="binding site" evidence="6">
    <location>
        <position position="335"/>
    </location>
    <ligand>
        <name>Mn(2+)</name>
        <dbReference type="ChEBI" id="CHEBI:29035"/>
        <label>2</label>
    </ligand>
</feature>
<dbReference type="OrthoDB" id="9769930at2"/>
<dbReference type="NCBIfam" id="TIGR01696">
    <property type="entry name" value="deoB"/>
    <property type="match status" value="1"/>
</dbReference>
<dbReference type="InterPro" id="IPR010045">
    <property type="entry name" value="DeoB"/>
</dbReference>
<evidence type="ECO:0000256" key="7">
    <source>
        <dbReference type="NCBIfam" id="TIGR01696"/>
    </source>
</evidence>
<dbReference type="GO" id="GO:0009117">
    <property type="term" value="P:nucleotide metabolic process"/>
    <property type="evidence" value="ECO:0007669"/>
    <property type="project" value="UniProtKB-UniRule"/>
</dbReference>
<comment type="subcellular location">
    <subcellularLocation>
        <location evidence="6">Cytoplasm</location>
    </subcellularLocation>
</comment>
<dbReference type="PANTHER" id="PTHR21110:SF0">
    <property type="entry name" value="PHOSPHOPENTOMUTASE"/>
    <property type="match status" value="1"/>
</dbReference>
<feature type="binding site" evidence="6">
    <location>
        <position position="323"/>
    </location>
    <ligand>
        <name>Mn(2+)</name>
        <dbReference type="ChEBI" id="CHEBI:29035"/>
        <label>1</label>
    </ligand>
</feature>
<organism evidence="9 10">
    <name type="scientific">Desulfitobacterium dichloroeliminans (strain LMG P-21439 / DCA1)</name>
    <dbReference type="NCBI Taxonomy" id="871963"/>
    <lineage>
        <taxon>Bacteria</taxon>
        <taxon>Bacillati</taxon>
        <taxon>Bacillota</taxon>
        <taxon>Clostridia</taxon>
        <taxon>Eubacteriales</taxon>
        <taxon>Desulfitobacteriaceae</taxon>
        <taxon>Desulfitobacterium</taxon>
    </lineage>
</organism>
<dbReference type="GO" id="GO:0006015">
    <property type="term" value="P:5-phosphoribose 1-diphosphate biosynthetic process"/>
    <property type="evidence" value="ECO:0007669"/>
    <property type="project" value="UniProtKB-UniPathway"/>
</dbReference>
<dbReference type="GO" id="GO:0043094">
    <property type="term" value="P:metabolic compound salvage"/>
    <property type="evidence" value="ECO:0007669"/>
    <property type="project" value="UniProtKB-UniRule"/>
</dbReference>
<feature type="binding site" evidence="6">
    <location>
        <position position="282"/>
    </location>
    <ligand>
        <name>Mn(2+)</name>
        <dbReference type="ChEBI" id="CHEBI:29035"/>
        <label>2</label>
    </ligand>
</feature>
<dbReference type="GO" id="GO:0006018">
    <property type="term" value="P:2-deoxyribose 1-phosphate catabolic process"/>
    <property type="evidence" value="ECO:0007669"/>
    <property type="project" value="UniProtKB-UniRule"/>
</dbReference>
<dbReference type="FunFam" id="3.30.70.1250:FF:000001">
    <property type="entry name" value="Phosphopentomutase"/>
    <property type="match status" value="1"/>
</dbReference>
<evidence type="ECO:0000256" key="6">
    <source>
        <dbReference type="HAMAP-Rule" id="MF_00740"/>
    </source>
</evidence>
<evidence type="ECO:0000313" key="10">
    <source>
        <dbReference type="Proteomes" id="UP000010797"/>
    </source>
</evidence>
<dbReference type="PANTHER" id="PTHR21110">
    <property type="entry name" value="PHOSPHOPENTOMUTASE"/>
    <property type="match status" value="1"/>
</dbReference>
<dbReference type="eggNOG" id="COG1015">
    <property type="taxonomic scope" value="Bacteria"/>
</dbReference>
<feature type="binding site" evidence="6">
    <location>
        <position position="10"/>
    </location>
    <ligand>
        <name>Mn(2+)</name>
        <dbReference type="ChEBI" id="CHEBI:29035"/>
        <label>1</label>
    </ligand>
</feature>
<dbReference type="Pfam" id="PF01676">
    <property type="entry name" value="Metalloenzyme"/>
    <property type="match status" value="1"/>
</dbReference>
<dbReference type="EMBL" id="CP003344">
    <property type="protein sequence ID" value="AGA69818.1"/>
    <property type="molecule type" value="Genomic_DNA"/>
</dbReference>
<proteinExistence type="inferred from homology"/>
<dbReference type="UniPathway" id="UPA00087">
    <property type="reaction ID" value="UER00173"/>
</dbReference>
<comment type="function">
    <text evidence="6">Isomerase that catalyzes the conversion of deoxy-ribose 1-phosphate (dRib-1-P) and ribose 1-phosphate (Rib-1-P) to deoxy-ribose 5-phosphate (dRib-5-P) and ribose 5-phosphate (Rib-5-P), respectively.</text>
</comment>
<dbReference type="CDD" id="cd16009">
    <property type="entry name" value="PPM"/>
    <property type="match status" value="1"/>
</dbReference>
<dbReference type="GO" id="GO:0008973">
    <property type="term" value="F:phosphopentomutase activity"/>
    <property type="evidence" value="ECO:0007669"/>
    <property type="project" value="UniProtKB-UniRule"/>
</dbReference>
<dbReference type="HOGENOM" id="CLU_053861_0_0_9"/>
<dbReference type="PIRSF" id="PIRSF001491">
    <property type="entry name" value="Ppentomutase"/>
    <property type="match status" value="1"/>
</dbReference>
<keyword evidence="4 6" id="KW-0464">Manganese</keyword>
<protein>
    <recommendedName>
        <fullName evidence="6 7">Phosphopentomutase</fullName>
        <ecNumber evidence="6 7">5.4.2.7</ecNumber>
    </recommendedName>
    <alternativeName>
        <fullName evidence="6">Phosphodeoxyribomutase</fullName>
    </alternativeName>
</protein>
<feature type="binding site" evidence="6">
    <location>
        <position position="287"/>
    </location>
    <ligand>
        <name>Mn(2+)</name>
        <dbReference type="ChEBI" id="CHEBI:29035"/>
        <label>2</label>
    </ligand>
</feature>
<feature type="binding site" evidence="6">
    <location>
        <position position="324"/>
    </location>
    <ligand>
        <name>Mn(2+)</name>
        <dbReference type="ChEBI" id="CHEBI:29035"/>
        <label>1</label>
    </ligand>
</feature>
<keyword evidence="10" id="KW-1185">Reference proteome</keyword>
<dbReference type="InterPro" id="IPR006124">
    <property type="entry name" value="Metalloenzyme"/>
</dbReference>
<evidence type="ECO:0000256" key="1">
    <source>
        <dbReference type="ARBA" id="ARBA00010373"/>
    </source>
</evidence>
<evidence type="ECO:0000256" key="3">
    <source>
        <dbReference type="ARBA" id="ARBA00022723"/>
    </source>
</evidence>
<accession>L0FA40</accession>
<dbReference type="AlphaFoldDB" id="L0FA40"/>
<dbReference type="GO" id="GO:0030145">
    <property type="term" value="F:manganese ion binding"/>
    <property type="evidence" value="ECO:0007669"/>
    <property type="project" value="UniProtKB-UniRule"/>
</dbReference>
<dbReference type="GO" id="GO:0000287">
    <property type="term" value="F:magnesium ion binding"/>
    <property type="evidence" value="ECO:0007669"/>
    <property type="project" value="UniProtKB-UniRule"/>
</dbReference>
<evidence type="ECO:0000256" key="5">
    <source>
        <dbReference type="ARBA" id="ARBA00023235"/>
    </source>
</evidence>
<dbReference type="Proteomes" id="UP000010797">
    <property type="component" value="Chromosome"/>
</dbReference>
<dbReference type="Gene3D" id="3.40.720.10">
    <property type="entry name" value="Alkaline Phosphatase, subunit A"/>
    <property type="match status" value="1"/>
</dbReference>
<dbReference type="NCBIfam" id="NF003766">
    <property type="entry name" value="PRK05362.1"/>
    <property type="match status" value="1"/>
</dbReference>
<comment type="similarity">
    <text evidence="1 6">Belongs to the phosphopentomutase family.</text>
</comment>
<dbReference type="SUPFAM" id="SSF53649">
    <property type="entry name" value="Alkaline phosphatase-like"/>
    <property type="match status" value="1"/>
</dbReference>
<dbReference type="EC" id="5.4.2.7" evidence="6 7"/>
<dbReference type="SUPFAM" id="SSF143856">
    <property type="entry name" value="DeoB insert domain-like"/>
    <property type="match status" value="1"/>
</dbReference>
<comment type="pathway">
    <text evidence="6">Carbohydrate degradation; 2-deoxy-D-ribose 1-phosphate degradation; D-glyceraldehyde 3-phosphate and acetaldehyde from 2-deoxy-alpha-D-ribose 1-phosphate: step 1/2.</text>
</comment>
<sequence length="390" mass="42426">MKRVILIVLDSVGIGEMPDAHVYGDVGSNTLGNIAKVRGGLHLPHLQKLGLGNIELIQGVAPLACPDGSYGKMAERSPGKDTTTGHWEMAGVILAKAFPTFPQGFPDEFVQAFAKRIGREVIGNEVASGTEIIQRLGQEHVTTGKPIVYTSADSVFQIAAHEEIISLDELYRICEIAREMLDGDLRVGRVIARPFLGTAGSFYRTTHRHDYAIEPPHTMLLDGIKEKGLQVMAVGKIKDIYAGRGVTLHVPSISNKDGVDKTLDFMGEGKPGLIMTNLVDFDMLYGHRNDVEKYALAIEEFDARLPEILAGLGEKDILMITADHGCDPTTASTDHSREYVPLLVYGKQVNPGVNLGVRSSFADLGATIAEYLGTDQLRNGQSFLDDLFQV</sequence>
<name>L0FA40_DESDL</name>
<feature type="domain" description="Metalloenzyme" evidence="8">
    <location>
        <begin position="2"/>
        <end position="375"/>
    </location>
</feature>
<comment type="catalytic activity">
    <reaction evidence="6">
        <text>2-deoxy-alpha-D-ribose 1-phosphate = 2-deoxy-D-ribose 5-phosphate</text>
        <dbReference type="Rhea" id="RHEA:27658"/>
        <dbReference type="ChEBI" id="CHEBI:57259"/>
        <dbReference type="ChEBI" id="CHEBI:62877"/>
        <dbReference type="EC" id="5.4.2.7"/>
    </reaction>
</comment>
<evidence type="ECO:0000259" key="8">
    <source>
        <dbReference type="Pfam" id="PF01676"/>
    </source>
</evidence>
<evidence type="ECO:0000256" key="4">
    <source>
        <dbReference type="ARBA" id="ARBA00023211"/>
    </source>
</evidence>
<gene>
    <name evidence="6" type="primary">deoB</name>
    <name evidence="9" type="ordered locus">Desdi_2394</name>
</gene>
<dbReference type="InterPro" id="IPR017850">
    <property type="entry name" value="Alkaline_phosphatase_core_sf"/>
</dbReference>
<reference evidence="10" key="1">
    <citation type="submission" date="2012-02" db="EMBL/GenBank/DDBJ databases">
        <title>Complete sequence of Desulfitobacterium dichloroeliminans LMG P-21439.</title>
        <authorList>
            <person name="Lucas S."/>
            <person name="Han J."/>
            <person name="Lapidus A."/>
            <person name="Cheng J.-F."/>
            <person name="Goodwin L."/>
            <person name="Pitluck S."/>
            <person name="Peters L."/>
            <person name="Ovchinnikova G."/>
            <person name="Teshima H."/>
            <person name="Detter J.C."/>
            <person name="Han C."/>
            <person name="Tapia R."/>
            <person name="Land M."/>
            <person name="Hauser L."/>
            <person name="Kyrpides N."/>
            <person name="Ivanova N."/>
            <person name="Pagani I."/>
            <person name="Kruse T."/>
            <person name="de Vos W.M."/>
            <person name="Boon N."/>
            <person name="Smidt H."/>
            <person name="Woyke T."/>
        </authorList>
    </citation>
    <scope>NUCLEOTIDE SEQUENCE [LARGE SCALE GENOMIC DNA]</scope>
    <source>
        <strain evidence="10">LMG P-21439 / DCA1</strain>
    </source>
</reference>
<keyword evidence="3 6" id="KW-0479">Metal-binding</keyword>
<keyword evidence="5 6" id="KW-0413">Isomerase</keyword>
<comment type="catalytic activity">
    <reaction evidence="6">
        <text>alpha-D-ribose 1-phosphate = D-ribose 5-phosphate</text>
        <dbReference type="Rhea" id="RHEA:18793"/>
        <dbReference type="ChEBI" id="CHEBI:57720"/>
        <dbReference type="ChEBI" id="CHEBI:78346"/>
        <dbReference type="EC" id="5.4.2.7"/>
    </reaction>
</comment>
<dbReference type="HAMAP" id="MF_00740">
    <property type="entry name" value="Phosphopentomut"/>
    <property type="match status" value="1"/>
</dbReference>
<dbReference type="STRING" id="871963.Desdi_2394"/>
<evidence type="ECO:0000313" key="9">
    <source>
        <dbReference type="EMBL" id="AGA69818.1"/>
    </source>
</evidence>
<dbReference type="InterPro" id="IPR024052">
    <property type="entry name" value="Phosphopentomutase_DeoB_cap_sf"/>
</dbReference>
<keyword evidence="2 6" id="KW-0963">Cytoplasm</keyword>